<evidence type="ECO:0000256" key="1">
    <source>
        <dbReference type="SAM" id="MobiDB-lite"/>
    </source>
</evidence>
<dbReference type="Proteomes" id="UP000010988">
    <property type="component" value="Unassembled WGS sequence"/>
</dbReference>
<dbReference type="eggNOG" id="ENOG5033NB3">
    <property type="taxonomic scope" value="Bacteria"/>
</dbReference>
<gene>
    <name evidence="2" type="ORF">GOACH_68_00010</name>
</gene>
<dbReference type="AlphaFoldDB" id="L7KRN9"/>
<name>L7KRN9_9ACTN</name>
<organism evidence="2 3">
    <name type="scientific">Gordonia aichiensis NBRC 108223</name>
    <dbReference type="NCBI Taxonomy" id="1220583"/>
    <lineage>
        <taxon>Bacteria</taxon>
        <taxon>Bacillati</taxon>
        <taxon>Actinomycetota</taxon>
        <taxon>Actinomycetes</taxon>
        <taxon>Mycobacteriales</taxon>
        <taxon>Gordoniaceae</taxon>
        <taxon>Gordonia</taxon>
    </lineage>
</organism>
<evidence type="ECO:0000313" key="3">
    <source>
        <dbReference type="Proteomes" id="UP000010988"/>
    </source>
</evidence>
<proteinExistence type="predicted"/>
<evidence type="ECO:0008006" key="4">
    <source>
        <dbReference type="Google" id="ProtNLM"/>
    </source>
</evidence>
<dbReference type="EMBL" id="BANR01000068">
    <property type="protein sequence ID" value="GAC51284.1"/>
    <property type="molecule type" value="Genomic_DNA"/>
</dbReference>
<feature type="region of interest" description="Disordered" evidence="1">
    <location>
        <begin position="1"/>
        <end position="21"/>
    </location>
</feature>
<reference evidence="2 3" key="1">
    <citation type="submission" date="2012-12" db="EMBL/GenBank/DDBJ databases">
        <title>Whole genome shotgun sequence of Gordonia aichiensis NBRC 108223.</title>
        <authorList>
            <person name="Isaki-Nakamura S."/>
            <person name="Hosoyama A."/>
            <person name="Tsuchikane K."/>
            <person name="Ando Y."/>
            <person name="Baba S."/>
            <person name="Ohji S."/>
            <person name="Hamada M."/>
            <person name="Tamura T."/>
            <person name="Yamazoe A."/>
            <person name="Yamazaki S."/>
            <person name="Fujita N."/>
        </authorList>
    </citation>
    <scope>NUCLEOTIDE SEQUENCE [LARGE SCALE GENOMIC DNA]</scope>
    <source>
        <strain evidence="2 3">NBRC 108223</strain>
    </source>
</reference>
<feature type="non-terminal residue" evidence="2">
    <location>
        <position position="77"/>
    </location>
</feature>
<evidence type="ECO:0000313" key="2">
    <source>
        <dbReference type="EMBL" id="GAC51284.1"/>
    </source>
</evidence>
<sequence>MSSRESVALREPGGRDLSSFPTVSIPTSAQLYRGHRTANGAWFFSNGGAGRFDLDAPRGTCYLGVDPDTAVREVLGG</sequence>
<protein>
    <recommendedName>
        <fullName evidence="4">RES domain-containing protein</fullName>
    </recommendedName>
</protein>
<accession>L7KRN9</accession>
<comment type="caution">
    <text evidence="2">The sequence shown here is derived from an EMBL/GenBank/DDBJ whole genome shotgun (WGS) entry which is preliminary data.</text>
</comment>
<keyword evidence="3" id="KW-1185">Reference proteome</keyword>